<gene>
    <name evidence="1" type="ORF">SAMN02982985_02214</name>
</gene>
<evidence type="ECO:0000313" key="1">
    <source>
        <dbReference type="EMBL" id="SFL97687.1"/>
    </source>
</evidence>
<dbReference type="STRING" id="758825.SAMN02982985_02214"/>
<proteinExistence type="predicted"/>
<keyword evidence="2" id="KW-1185">Reference proteome</keyword>
<evidence type="ECO:0000313" key="2">
    <source>
        <dbReference type="Proteomes" id="UP000199470"/>
    </source>
</evidence>
<reference evidence="1 2" key="1">
    <citation type="submission" date="2016-10" db="EMBL/GenBank/DDBJ databases">
        <authorList>
            <person name="de Groot N.N."/>
        </authorList>
    </citation>
    <scope>NUCLEOTIDE SEQUENCE [LARGE SCALE GENOMIC DNA]</scope>
    <source>
        <strain evidence="1 2">ATCC 43154</strain>
    </source>
</reference>
<dbReference type="Proteomes" id="UP000199470">
    <property type="component" value="Unassembled WGS sequence"/>
</dbReference>
<protein>
    <submittedName>
        <fullName evidence="1">Uncharacterized protein</fullName>
    </submittedName>
</protein>
<accession>A0A1I4M3X1</accession>
<name>A0A1I4M3X1_9BURK</name>
<dbReference type="RefSeq" id="WP_174900495.1">
    <property type="nucleotide sequence ID" value="NZ_FOTW01000010.1"/>
</dbReference>
<dbReference type="AlphaFoldDB" id="A0A1I4M3X1"/>
<organism evidence="1 2">
    <name type="scientific">Rugamonas rubra</name>
    <dbReference type="NCBI Taxonomy" id="758825"/>
    <lineage>
        <taxon>Bacteria</taxon>
        <taxon>Pseudomonadati</taxon>
        <taxon>Pseudomonadota</taxon>
        <taxon>Betaproteobacteria</taxon>
        <taxon>Burkholderiales</taxon>
        <taxon>Oxalobacteraceae</taxon>
        <taxon>Telluria group</taxon>
        <taxon>Rugamonas</taxon>
    </lineage>
</organism>
<sequence length="85" mass="8278">MPISATESPDLLISPAYISPPAGRGGPLQAIRAYAAGAAPVAAPAGYAALASAPALALHRAAMRRLRAEAGRPWAAAPGAPAPAG</sequence>
<dbReference type="EMBL" id="FOTW01000010">
    <property type="protein sequence ID" value="SFL97687.1"/>
    <property type="molecule type" value="Genomic_DNA"/>
</dbReference>